<dbReference type="PROSITE" id="PS50234">
    <property type="entry name" value="VWFA"/>
    <property type="match status" value="1"/>
</dbReference>
<comment type="caution">
    <text evidence="3">The sequence shown here is derived from an EMBL/GenBank/DDBJ whole genome shotgun (WGS) entry which is preliminary data.</text>
</comment>
<feature type="signal peptide" evidence="1">
    <location>
        <begin position="1"/>
        <end position="27"/>
    </location>
</feature>
<dbReference type="SMART" id="SM00327">
    <property type="entry name" value="VWA"/>
    <property type="match status" value="1"/>
</dbReference>
<keyword evidence="1" id="KW-0732">Signal</keyword>
<protein>
    <recommendedName>
        <fullName evidence="2">VWFA domain-containing protein</fullName>
    </recommendedName>
</protein>
<dbReference type="PANTHER" id="PTHR10579:SF102">
    <property type="entry name" value="EXPRESSED PROTEIN"/>
    <property type="match status" value="1"/>
</dbReference>
<dbReference type="AlphaFoldDB" id="A0A6G1C7H7"/>
<dbReference type="PANTHER" id="PTHR10579">
    <property type="entry name" value="CALCIUM-ACTIVATED CHLORIDE CHANNEL REGULATOR"/>
    <property type="match status" value="1"/>
</dbReference>
<gene>
    <name evidence="3" type="ORF">E2562_024283</name>
</gene>
<dbReference type="InterPro" id="IPR002035">
    <property type="entry name" value="VWF_A"/>
</dbReference>
<accession>A0A6G1C7H7</accession>
<proteinExistence type="predicted"/>
<dbReference type="OrthoDB" id="657810at2759"/>
<evidence type="ECO:0000313" key="3">
    <source>
        <dbReference type="EMBL" id="KAF0896408.1"/>
    </source>
</evidence>
<evidence type="ECO:0000256" key="1">
    <source>
        <dbReference type="SAM" id="SignalP"/>
    </source>
</evidence>
<keyword evidence="4" id="KW-1185">Reference proteome</keyword>
<dbReference type="SUPFAM" id="SSF53300">
    <property type="entry name" value="vWA-like"/>
    <property type="match status" value="1"/>
</dbReference>
<reference evidence="3 4" key="1">
    <citation type="submission" date="2019-11" db="EMBL/GenBank/DDBJ databases">
        <title>Whole genome sequence of Oryza granulata.</title>
        <authorList>
            <person name="Li W."/>
        </authorList>
    </citation>
    <scope>NUCLEOTIDE SEQUENCE [LARGE SCALE GENOMIC DNA]</scope>
    <source>
        <strain evidence="4">cv. Menghai</strain>
        <tissue evidence="3">Leaf</tissue>
    </source>
</reference>
<organism evidence="3 4">
    <name type="scientific">Oryza meyeriana var. granulata</name>
    <dbReference type="NCBI Taxonomy" id="110450"/>
    <lineage>
        <taxon>Eukaryota</taxon>
        <taxon>Viridiplantae</taxon>
        <taxon>Streptophyta</taxon>
        <taxon>Embryophyta</taxon>
        <taxon>Tracheophyta</taxon>
        <taxon>Spermatophyta</taxon>
        <taxon>Magnoliopsida</taxon>
        <taxon>Liliopsida</taxon>
        <taxon>Poales</taxon>
        <taxon>Poaceae</taxon>
        <taxon>BOP clade</taxon>
        <taxon>Oryzoideae</taxon>
        <taxon>Oryzeae</taxon>
        <taxon>Oryzinae</taxon>
        <taxon>Oryza</taxon>
        <taxon>Oryza meyeriana</taxon>
    </lineage>
</organism>
<feature type="domain" description="VWFA" evidence="2">
    <location>
        <begin position="72"/>
        <end position="237"/>
    </location>
</feature>
<name>A0A6G1C7H7_9ORYZ</name>
<dbReference type="InterPro" id="IPR036465">
    <property type="entry name" value="vWFA_dom_sf"/>
</dbReference>
<dbReference type="Gene3D" id="3.40.50.410">
    <property type="entry name" value="von Willebrand factor, type A domain"/>
    <property type="match status" value="1"/>
</dbReference>
<dbReference type="Proteomes" id="UP000479710">
    <property type="component" value="Unassembled WGS sequence"/>
</dbReference>
<evidence type="ECO:0000313" key="4">
    <source>
        <dbReference type="Proteomes" id="UP000479710"/>
    </source>
</evidence>
<feature type="chain" id="PRO_5026168291" description="VWFA domain-containing protein" evidence="1">
    <location>
        <begin position="28"/>
        <end position="551"/>
    </location>
</feature>
<dbReference type="InterPro" id="IPR051266">
    <property type="entry name" value="CLCR"/>
</dbReference>
<sequence>MGLQGMPNLLACLFSALLLAEVTMSAAASMEVKVSTTPIFPTITRAPTKDFQMLLRVEAPPASALKGRVSIDLVAVVDVAGDNNLAAVKKAMKFIIRQLNDTDRLAIVRPTNSLEEFKSSSIVLGGNRKSVEKKVDKLEARSDDPKGSLGDTLKMLGEEEESSLEGRARFIVLVTDVDSSGFNDITESFKYPVYTFGLGASHDARTLRLIAQKSQGTYSFLDDDHIDNISGALALCLGGVKSVAAVGTRVSLKPVIDSGVKIARIRSGGYSFIKAEDNTSGEITIGALYAGEVKTFVVHLEVPAAGVDPALEDVCCHQQKLLVASLDYSGIEAKIEDVLIVQRPWVTVLPKVPFSMVVNRIVQFKWLEIVDRFIEEEILAYTPAEIVEKNVGNKLLERWETFLFEHQFWVGLDLGSLEDEVTAVAKIVEKRLVEAHMFSWVSGYKTQRPTAMGSPEKVVVGFLTVEVRMTLQVAIMVSRGINDECDYGCVDPAPLELFTQGDNDTYYMNEEYKNIVSLKDINGMMTKIYKGVVKARGLKECRPAESQVINE</sequence>
<dbReference type="EMBL" id="SPHZ02000010">
    <property type="protein sequence ID" value="KAF0896408.1"/>
    <property type="molecule type" value="Genomic_DNA"/>
</dbReference>
<dbReference type="Pfam" id="PF13768">
    <property type="entry name" value="VWA_3"/>
    <property type="match status" value="1"/>
</dbReference>
<evidence type="ECO:0000259" key="2">
    <source>
        <dbReference type="PROSITE" id="PS50234"/>
    </source>
</evidence>